<name>A0ABX1GLB3_9FLAO</name>
<dbReference type="Proteomes" id="UP000718451">
    <property type="component" value="Unassembled WGS sequence"/>
</dbReference>
<evidence type="ECO:0000313" key="5">
    <source>
        <dbReference type="Proteomes" id="UP000718451"/>
    </source>
</evidence>
<dbReference type="SUPFAM" id="SSF47473">
    <property type="entry name" value="EF-hand"/>
    <property type="match status" value="1"/>
</dbReference>
<evidence type="ECO:0000256" key="2">
    <source>
        <dbReference type="SAM" id="SignalP"/>
    </source>
</evidence>
<dbReference type="Gene3D" id="1.10.238.10">
    <property type="entry name" value="EF-hand"/>
    <property type="match status" value="2"/>
</dbReference>
<evidence type="ECO:0000256" key="1">
    <source>
        <dbReference type="SAM" id="MobiDB-lite"/>
    </source>
</evidence>
<protein>
    <submittedName>
        <fullName evidence="4">EF-hand domain-containing protein</fullName>
    </submittedName>
</protein>
<dbReference type="Pfam" id="PF13202">
    <property type="entry name" value="EF-hand_5"/>
    <property type="match status" value="2"/>
</dbReference>
<dbReference type="InterPro" id="IPR002048">
    <property type="entry name" value="EF_hand_dom"/>
</dbReference>
<dbReference type="InterPro" id="IPR018247">
    <property type="entry name" value="EF_Hand_1_Ca_BS"/>
</dbReference>
<dbReference type="RefSeq" id="WP_168550633.1">
    <property type="nucleotide sequence ID" value="NZ_JAAWWL010000001.1"/>
</dbReference>
<gene>
    <name evidence="4" type="ORF">HCU67_00365</name>
</gene>
<evidence type="ECO:0000313" key="4">
    <source>
        <dbReference type="EMBL" id="NKI30379.1"/>
    </source>
</evidence>
<feature type="region of interest" description="Disordered" evidence="1">
    <location>
        <begin position="71"/>
        <end position="95"/>
    </location>
</feature>
<feature type="signal peptide" evidence="2">
    <location>
        <begin position="1"/>
        <end position="22"/>
    </location>
</feature>
<feature type="domain" description="EF-hand" evidence="3">
    <location>
        <begin position="31"/>
        <end position="66"/>
    </location>
</feature>
<dbReference type="InterPro" id="IPR011992">
    <property type="entry name" value="EF-hand-dom_pair"/>
</dbReference>
<dbReference type="EMBL" id="JAAWWL010000001">
    <property type="protein sequence ID" value="NKI30379.1"/>
    <property type="molecule type" value="Genomic_DNA"/>
</dbReference>
<reference evidence="4 5" key="1">
    <citation type="submission" date="2020-04" db="EMBL/GenBank/DDBJ databases">
        <authorList>
            <person name="Yoon J."/>
        </authorList>
    </citation>
    <scope>NUCLEOTIDE SEQUENCE [LARGE SCALE GENOMIC DNA]</scope>
    <source>
        <strain evidence="4 5">DJ-13</strain>
    </source>
</reference>
<comment type="caution">
    <text evidence="4">The sequence shown here is derived from an EMBL/GenBank/DDBJ whole genome shotgun (WGS) entry which is preliminary data.</text>
</comment>
<accession>A0ABX1GLB3</accession>
<dbReference type="PROSITE" id="PS00018">
    <property type="entry name" value="EF_HAND_1"/>
    <property type="match status" value="2"/>
</dbReference>
<feature type="chain" id="PRO_5045814323" evidence="2">
    <location>
        <begin position="23"/>
        <end position="95"/>
    </location>
</feature>
<sequence length="95" mass="10954">MKTKAILTSIVISTICMISVNAQQSNNRERRQPPSIDKLFEHMDKNEDGFLSEEEVKGPLKEMFAKIDANEDGLLSREEIEKAPKPERRDRPNRN</sequence>
<keyword evidence="5" id="KW-1185">Reference proteome</keyword>
<dbReference type="PROSITE" id="PS50222">
    <property type="entry name" value="EF_HAND_2"/>
    <property type="match status" value="1"/>
</dbReference>
<evidence type="ECO:0000259" key="3">
    <source>
        <dbReference type="PROSITE" id="PS50222"/>
    </source>
</evidence>
<organism evidence="4 5">
    <name type="scientific">Croceivirga thetidis</name>
    <dbReference type="NCBI Taxonomy" id="2721623"/>
    <lineage>
        <taxon>Bacteria</taxon>
        <taxon>Pseudomonadati</taxon>
        <taxon>Bacteroidota</taxon>
        <taxon>Flavobacteriia</taxon>
        <taxon>Flavobacteriales</taxon>
        <taxon>Flavobacteriaceae</taxon>
        <taxon>Croceivirga</taxon>
    </lineage>
</organism>
<proteinExistence type="predicted"/>
<keyword evidence="2" id="KW-0732">Signal</keyword>